<dbReference type="EMBL" id="FWWR01000009">
    <property type="protein sequence ID" value="SMB87540.1"/>
    <property type="molecule type" value="Genomic_DNA"/>
</dbReference>
<name>A0A1W1V2L8_PEPAS</name>
<evidence type="ECO:0000256" key="1">
    <source>
        <dbReference type="SAM" id="MobiDB-lite"/>
    </source>
</evidence>
<gene>
    <name evidence="2" type="ORF">SAMN00017477_1184</name>
</gene>
<dbReference type="STRING" id="573058.SAMN00017477_1184"/>
<reference evidence="3" key="1">
    <citation type="submission" date="2017-04" db="EMBL/GenBank/DDBJ databases">
        <authorList>
            <person name="Varghese N."/>
            <person name="Submissions S."/>
        </authorList>
    </citation>
    <scope>NUCLEOTIDE SEQUENCE [LARGE SCALE GENOMIC DNA]</scope>
    <source>
        <strain evidence="3">DSM 20463</strain>
    </source>
</reference>
<sequence>MEDLRLTINKMIKNFDEEDLNLVYSLVKRLDESYEYETEVPVAPKIEQKPDFKNPAPVSEKNMKYSTNDIPHKELDFSSNELLDDYGISENEELLERLMMWKRD</sequence>
<dbReference type="OrthoDB" id="9939909at2"/>
<proteinExistence type="predicted"/>
<organism evidence="2 3">
    <name type="scientific">Peptoniphilus asaccharolyticus DSM 20463</name>
    <dbReference type="NCBI Taxonomy" id="573058"/>
    <lineage>
        <taxon>Bacteria</taxon>
        <taxon>Bacillati</taxon>
        <taxon>Bacillota</taxon>
        <taxon>Tissierellia</taxon>
        <taxon>Tissierellales</taxon>
        <taxon>Peptoniphilaceae</taxon>
        <taxon>Peptoniphilus</taxon>
    </lineage>
</organism>
<accession>A0A1W1V2L8</accession>
<keyword evidence="3" id="KW-1185">Reference proteome</keyword>
<evidence type="ECO:0000313" key="3">
    <source>
        <dbReference type="Proteomes" id="UP000192368"/>
    </source>
</evidence>
<evidence type="ECO:0000313" key="2">
    <source>
        <dbReference type="EMBL" id="SMB87540.1"/>
    </source>
</evidence>
<protein>
    <submittedName>
        <fullName evidence="2">Tetratricopeptide repeat domain protein</fullName>
    </submittedName>
</protein>
<dbReference type="AlphaFoldDB" id="A0A1W1V2L8"/>
<feature type="region of interest" description="Disordered" evidence="1">
    <location>
        <begin position="46"/>
        <end position="65"/>
    </location>
</feature>
<dbReference type="Proteomes" id="UP000192368">
    <property type="component" value="Unassembled WGS sequence"/>
</dbReference>
<dbReference type="RefSeq" id="WP_084230755.1">
    <property type="nucleotide sequence ID" value="NZ_FWWR01000009.1"/>
</dbReference>